<keyword evidence="7" id="KW-0101">Branched-chain amino acid catabolism</keyword>
<evidence type="ECO:0000256" key="3">
    <source>
        <dbReference type="ARBA" id="ARBA00005109"/>
    </source>
</evidence>
<reference evidence="13" key="1">
    <citation type="journal article" date="2013" name="PLoS ONE">
        <title>Gene expression in gut symbiotic organ of stinkbug affected by extracellular bacterial symbiont.</title>
        <authorList>
            <person name="Futahashi R."/>
            <person name="Tanaka K."/>
            <person name="Tanahashi M."/>
            <person name="Nikoh N."/>
            <person name="Kikuchi Y."/>
            <person name="Lee B.L."/>
            <person name="Fukatsu T."/>
        </authorList>
    </citation>
    <scope>NUCLEOTIDE SEQUENCE</scope>
    <source>
        <tissue evidence="13">Midgut</tissue>
    </source>
</reference>
<keyword evidence="8" id="KW-0378">Hydrolase</keyword>
<sequence length="376" mass="41619">MIIHRKNLLKKVFSFCGSTRRMLATGTADEVLFETKNRCGIITLNKPKTLNAINLSMVKEILKHLEAWENSMSMVIIRGVGRAFCAGGDIKYAISGGVENTTPGKSFFRTEYTMNHKIGTYRLPYIALIDGITMGGGVGLSVHGRYRVATEKTMFAMPETAIGLFPDVGASYFLPRLPGQIGMFLALTGNRLIGADCLKIGIATHYCDSKDIPQLFDALIETQGDIPSIDQTLSKFSKNTDNIPFSLEDKIDLINRIFGLPTVEEILNALSKEGSSWSKEILESLKKMSPTSLKISHKEFLLGKSLGLHECLQMENRLAGAALEGRISKDFYEGVRAVLIDKDKNPKWSPAKLEEITDPMVQSCFSPLSVEEEFHV</sequence>
<comment type="function">
    <text evidence="10">Hydrolyzes 3-hydroxyisobutyryl-CoA (HIBYL-CoA), a saline catabolite. Has high activity toward isobutyryl-CoA. Could be an isobutyryl-CoA dehydrogenase that functions in valine catabolism. Also hydrolyzes 3-hydroxypropanoyl-CoA.</text>
</comment>
<evidence type="ECO:0000256" key="5">
    <source>
        <dbReference type="ARBA" id="ARBA00011915"/>
    </source>
</evidence>
<dbReference type="UniPathway" id="UPA00362"/>
<dbReference type="NCBIfam" id="NF004127">
    <property type="entry name" value="PRK05617.1"/>
    <property type="match status" value="1"/>
</dbReference>
<evidence type="ECO:0000313" key="13">
    <source>
        <dbReference type="EMBL" id="BAN20560.1"/>
    </source>
</evidence>
<evidence type="ECO:0000256" key="11">
    <source>
        <dbReference type="ARBA" id="ARBA00031181"/>
    </source>
</evidence>
<protein>
    <recommendedName>
        <fullName evidence="6">3-hydroxyisobutyryl-CoA hydrolase, mitochondrial</fullName>
        <ecNumber evidence="5">3.1.2.4</ecNumber>
    </recommendedName>
    <alternativeName>
        <fullName evidence="11">3-hydroxyisobutyryl-coenzyme A hydrolase</fullName>
    </alternativeName>
</protein>
<dbReference type="GO" id="GO:0003860">
    <property type="term" value="F:3-hydroxyisobutyryl-CoA hydrolase activity"/>
    <property type="evidence" value="ECO:0007669"/>
    <property type="project" value="UniProtKB-EC"/>
</dbReference>
<evidence type="ECO:0000259" key="12">
    <source>
        <dbReference type="Pfam" id="PF16113"/>
    </source>
</evidence>
<evidence type="ECO:0000256" key="6">
    <source>
        <dbReference type="ARBA" id="ARBA00016714"/>
    </source>
</evidence>
<evidence type="ECO:0000256" key="8">
    <source>
        <dbReference type="ARBA" id="ARBA00022801"/>
    </source>
</evidence>
<dbReference type="InterPro" id="IPR045004">
    <property type="entry name" value="ECH_dom"/>
</dbReference>
<dbReference type="PANTHER" id="PTHR43176">
    <property type="entry name" value="3-HYDROXYISOBUTYRYL-COA HYDROLASE-RELATED"/>
    <property type="match status" value="1"/>
</dbReference>
<dbReference type="SUPFAM" id="SSF52096">
    <property type="entry name" value="ClpP/crotonase"/>
    <property type="match status" value="1"/>
</dbReference>
<dbReference type="CDD" id="cd06558">
    <property type="entry name" value="crotonase-like"/>
    <property type="match status" value="1"/>
</dbReference>
<accession>R4WIQ7</accession>
<evidence type="ECO:0000256" key="2">
    <source>
        <dbReference type="ARBA" id="ARBA00004173"/>
    </source>
</evidence>
<dbReference type="GO" id="GO:0005739">
    <property type="term" value="C:mitochondrion"/>
    <property type="evidence" value="ECO:0007669"/>
    <property type="project" value="UniProtKB-SubCell"/>
</dbReference>
<dbReference type="AlphaFoldDB" id="R4WIQ7"/>
<keyword evidence="9" id="KW-0496">Mitochondrion</keyword>
<dbReference type="FunFam" id="3.90.226.10:FF:000026">
    <property type="entry name" value="3-hydroxyisobutyryl-CoA hydrolase, mitochondrial"/>
    <property type="match status" value="1"/>
</dbReference>
<feature type="domain" description="Enoyl-CoA hydratase/isomerase" evidence="12">
    <location>
        <begin position="39"/>
        <end position="365"/>
    </location>
</feature>
<comment type="similarity">
    <text evidence="4">Belongs to the enoyl-CoA hydratase/isomerase family.</text>
</comment>
<dbReference type="PANTHER" id="PTHR43176:SF3">
    <property type="entry name" value="3-HYDROXYISOBUTYRYL-COA HYDROLASE, MITOCHONDRIAL"/>
    <property type="match status" value="1"/>
</dbReference>
<evidence type="ECO:0000256" key="4">
    <source>
        <dbReference type="ARBA" id="ARBA00005254"/>
    </source>
</evidence>
<proteinExistence type="evidence at transcript level"/>
<evidence type="ECO:0000256" key="1">
    <source>
        <dbReference type="ARBA" id="ARBA00001709"/>
    </source>
</evidence>
<dbReference type="EMBL" id="AK417345">
    <property type="protein sequence ID" value="BAN20560.1"/>
    <property type="molecule type" value="mRNA"/>
</dbReference>
<dbReference type="EC" id="3.1.2.4" evidence="5"/>
<dbReference type="Pfam" id="PF16113">
    <property type="entry name" value="ECH_2"/>
    <property type="match status" value="1"/>
</dbReference>
<dbReference type="InterPro" id="IPR032259">
    <property type="entry name" value="HIBYL-CoA-H"/>
</dbReference>
<comment type="pathway">
    <text evidence="3">Amino-acid degradation; L-valine degradation.</text>
</comment>
<evidence type="ECO:0000256" key="7">
    <source>
        <dbReference type="ARBA" id="ARBA00022456"/>
    </source>
</evidence>
<organism evidence="13">
    <name type="scientific">Riptortus pedestris</name>
    <name type="common">Bean bug</name>
    <dbReference type="NCBI Taxonomy" id="329032"/>
    <lineage>
        <taxon>Eukaryota</taxon>
        <taxon>Metazoa</taxon>
        <taxon>Ecdysozoa</taxon>
        <taxon>Arthropoda</taxon>
        <taxon>Hexapoda</taxon>
        <taxon>Insecta</taxon>
        <taxon>Pterygota</taxon>
        <taxon>Neoptera</taxon>
        <taxon>Paraneoptera</taxon>
        <taxon>Hemiptera</taxon>
        <taxon>Heteroptera</taxon>
        <taxon>Panheteroptera</taxon>
        <taxon>Pentatomomorpha</taxon>
        <taxon>Coreoidea</taxon>
        <taxon>Alydidae</taxon>
        <taxon>Riptortus</taxon>
    </lineage>
</organism>
<name>R4WIQ7_RIPPE</name>
<dbReference type="Gene3D" id="3.90.226.10">
    <property type="entry name" value="2-enoyl-CoA Hydratase, Chain A, domain 1"/>
    <property type="match status" value="1"/>
</dbReference>
<evidence type="ECO:0000256" key="9">
    <source>
        <dbReference type="ARBA" id="ARBA00023128"/>
    </source>
</evidence>
<dbReference type="GO" id="GO:0006574">
    <property type="term" value="P:L-valine catabolic process"/>
    <property type="evidence" value="ECO:0007669"/>
    <property type="project" value="UniProtKB-UniPathway"/>
</dbReference>
<comment type="subcellular location">
    <subcellularLocation>
        <location evidence="2">Mitochondrion</location>
    </subcellularLocation>
</comment>
<comment type="catalytic activity">
    <reaction evidence="1">
        <text>3-hydroxy-2-methylpropanoyl-CoA + H2O = 3-hydroxy-2-methylpropanoate + CoA + H(+)</text>
        <dbReference type="Rhea" id="RHEA:20888"/>
        <dbReference type="ChEBI" id="CHEBI:11805"/>
        <dbReference type="ChEBI" id="CHEBI:15377"/>
        <dbReference type="ChEBI" id="CHEBI:15378"/>
        <dbReference type="ChEBI" id="CHEBI:57287"/>
        <dbReference type="ChEBI" id="CHEBI:57340"/>
        <dbReference type="EC" id="3.1.2.4"/>
    </reaction>
</comment>
<dbReference type="InterPro" id="IPR029045">
    <property type="entry name" value="ClpP/crotonase-like_dom_sf"/>
</dbReference>
<evidence type="ECO:0000256" key="10">
    <source>
        <dbReference type="ARBA" id="ARBA00024871"/>
    </source>
</evidence>